<accession>A0A1H9UVJ2</accession>
<evidence type="ECO:0000259" key="2">
    <source>
        <dbReference type="Pfam" id="PF12158"/>
    </source>
</evidence>
<dbReference type="InterPro" id="IPR021994">
    <property type="entry name" value="DUF3592"/>
</dbReference>
<keyword evidence="1" id="KW-0812">Transmembrane</keyword>
<evidence type="ECO:0000256" key="1">
    <source>
        <dbReference type="SAM" id="Phobius"/>
    </source>
</evidence>
<feature type="transmembrane region" description="Helical" evidence="1">
    <location>
        <begin position="120"/>
        <end position="146"/>
    </location>
</feature>
<dbReference type="Proteomes" id="UP000182841">
    <property type="component" value="Unassembled WGS sequence"/>
</dbReference>
<organism evidence="3 4">
    <name type="scientific">Streptomyces qinglanensis</name>
    <dbReference type="NCBI Taxonomy" id="943816"/>
    <lineage>
        <taxon>Bacteria</taxon>
        <taxon>Bacillati</taxon>
        <taxon>Actinomycetota</taxon>
        <taxon>Actinomycetes</taxon>
        <taxon>Kitasatosporales</taxon>
        <taxon>Streptomycetaceae</taxon>
        <taxon>Streptomyces</taxon>
    </lineage>
</organism>
<evidence type="ECO:0000313" key="3">
    <source>
        <dbReference type="EMBL" id="SES13485.1"/>
    </source>
</evidence>
<gene>
    <name evidence="3" type="ORF">SAMN05421870_109198</name>
</gene>
<dbReference type="Pfam" id="PF12158">
    <property type="entry name" value="DUF3592"/>
    <property type="match status" value="1"/>
</dbReference>
<dbReference type="RefSeq" id="WP_075001747.1">
    <property type="nucleotide sequence ID" value="NZ_FOGO01000009.1"/>
</dbReference>
<dbReference type="EMBL" id="FOGO01000009">
    <property type="protein sequence ID" value="SES13485.1"/>
    <property type="molecule type" value="Genomic_DNA"/>
</dbReference>
<dbReference type="OrthoDB" id="4223203at2"/>
<sequence>MPLSFEFLLLPTALILLGSVMSALGCRAFLRNRSLRRKGARAEGVVIRLQCTTMRSPSSGSSKVGYFPVIAWTTADGRPMETDDRVVRELHHSPPPGTPVTVYYDPADPSRWMVPSTAALVYWLLGGIGAVFAVAGVGILLAMVFWGSSMEKCDSGPSGYSTSCP</sequence>
<keyword evidence="4" id="KW-1185">Reference proteome</keyword>
<keyword evidence="1" id="KW-0472">Membrane</keyword>
<keyword evidence="1" id="KW-1133">Transmembrane helix</keyword>
<protein>
    <recommendedName>
        <fullName evidence="2">DUF3592 domain-containing protein</fullName>
    </recommendedName>
</protein>
<dbReference type="AlphaFoldDB" id="A0A1H9UVJ2"/>
<proteinExistence type="predicted"/>
<evidence type="ECO:0000313" key="4">
    <source>
        <dbReference type="Proteomes" id="UP000182841"/>
    </source>
</evidence>
<reference evidence="4" key="1">
    <citation type="submission" date="2016-10" db="EMBL/GenBank/DDBJ databases">
        <authorList>
            <person name="Varghese N."/>
            <person name="Submissions S."/>
        </authorList>
    </citation>
    <scope>NUCLEOTIDE SEQUENCE [LARGE SCALE GENOMIC DNA]</scope>
    <source>
        <strain evidence="4">CGMCC 4.6825</strain>
    </source>
</reference>
<feature type="domain" description="DUF3592" evidence="2">
    <location>
        <begin position="42"/>
        <end position="113"/>
    </location>
</feature>
<name>A0A1H9UVJ2_9ACTN</name>